<dbReference type="PROSITE" id="PS51819">
    <property type="entry name" value="VOC"/>
    <property type="match status" value="1"/>
</dbReference>
<dbReference type="InterPro" id="IPR041581">
    <property type="entry name" value="Glyoxalase_6"/>
</dbReference>
<dbReference type="HOGENOM" id="CLU_108054_2_0_11"/>
<dbReference type="Gene3D" id="3.10.180.10">
    <property type="entry name" value="2,3-Dihydroxybiphenyl 1,2-Dioxygenase, domain 1"/>
    <property type="match status" value="1"/>
</dbReference>
<dbReference type="PANTHER" id="PTHR35908">
    <property type="entry name" value="HYPOTHETICAL FUSION PROTEIN"/>
    <property type="match status" value="1"/>
</dbReference>
<evidence type="ECO:0000313" key="3">
    <source>
        <dbReference type="EMBL" id="EDY55544.1"/>
    </source>
</evidence>
<dbReference type="EMBL" id="CM000951">
    <property type="protein sequence ID" value="EDY55544.1"/>
    <property type="molecule type" value="Genomic_DNA"/>
</dbReference>
<evidence type="ECO:0000256" key="1">
    <source>
        <dbReference type="SAM" id="MobiDB-lite"/>
    </source>
</evidence>
<evidence type="ECO:0000313" key="4">
    <source>
        <dbReference type="Proteomes" id="UP000002785"/>
    </source>
</evidence>
<dbReference type="PANTHER" id="PTHR35908:SF1">
    <property type="entry name" value="CONSERVED PROTEIN"/>
    <property type="match status" value="1"/>
</dbReference>
<dbReference type="InterPro" id="IPR029068">
    <property type="entry name" value="Glyas_Bleomycin-R_OHBP_Dase"/>
</dbReference>
<sequence>MVHPARPPTPDTRPANLAQPQSRTGHQRAYRPLRTAGLRPGPSSQLRAHGRATCVVRRRAFPRMGRSGGAGPGHLEPMSNDASRIRLVQTVIDSTDARKLAEFYRSLLGLEYADGDEPPPAGQQDEHGRDWLVLRHPGGGPRLAFQQVERLREPDWPDGPVPQQMHLDLSVASLAELRAQHERVLTLGGSLLSNRDQPDPDDEERFRVYRDPEGHPFCIFVAE</sequence>
<accession>B5HRT8</accession>
<protein>
    <submittedName>
        <fullName evidence="3">Glyoxalase</fullName>
    </submittedName>
</protein>
<proteinExistence type="predicted"/>
<dbReference type="CDD" id="cd06587">
    <property type="entry name" value="VOC"/>
    <property type="match status" value="1"/>
</dbReference>
<evidence type="ECO:0000259" key="2">
    <source>
        <dbReference type="PROSITE" id="PS51819"/>
    </source>
</evidence>
<gene>
    <name evidence="3" type="ORF">SSEG_02123</name>
</gene>
<dbReference type="SUPFAM" id="SSF54593">
    <property type="entry name" value="Glyoxalase/Bleomycin resistance protein/Dihydroxybiphenyl dioxygenase"/>
    <property type="match status" value="1"/>
</dbReference>
<dbReference type="eggNOG" id="COG0346">
    <property type="taxonomic scope" value="Bacteria"/>
</dbReference>
<keyword evidence="4" id="KW-1185">Reference proteome</keyword>
<dbReference type="InterPro" id="IPR037523">
    <property type="entry name" value="VOC_core"/>
</dbReference>
<feature type="region of interest" description="Disordered" evidence="1">
    <location>
        <begin position="1"/>
        <end position="52"/>
    </location>
</feature>
<feature type="compositionally biased region" description="Pro residues" evidence="1">
    <location>
        <begin position="1"/>
        <end position="11"/>
    </location>
</feature>
<dbReference type="Proteomes" id="UP000002785">
    <property type="component" value="Chromosome"/>
</dbReference>
<organism evidence="3 4">
    <name type="scientific">Streptomyces sviceus (strain ATCC 29083 / DSM 924 / JCM 4929 / NBRC 13980 / NCIMB 11184 / NRRL 5439 / UC 5370)</name>
    <dbReference type="NCBI Taxonomy" id="463191"/>
    <lineage>
        <taxon>Bacteria</taxon>
        <taxon>Bacillati</taxon>
        <taxon>Actinomycetota</taxon>
        <taxon>Actinomycetes</taxon>
        <taxon>Kitasatosporales</taxon>
        <taxon>Streptomycetaceae</taxon>
        <taxon>Streptomyces</taxon>
    </lineage>
</organism>
<feature type="domain" description="VOC" evidence="2">
    <location>
        <begin position="86"/>
        <end position="222"/>
    </location>
</feature>
<name>B5HRT8_STRX2</name>
<dbReference type="Pfam" id="PF18029">
    <property type="entry name" value="Glyoxalase_6"/>
    <property type="match status" value="1"/>
</dbReference>
<reference evidence="3" key="1">
    <citation type="submission" date="2009-10" db="EMBL/GenBank/DDBJ databases">
        <title>The genome sequence of Streptomyces sviceus strain ATCC 29083.</title>
        <authorList>
            <consortium name="The Broad Institute Genome Sequencing Platform"/>
            <consortium name="Broad Institute Microbial Sequencing Center"/>
            <person name="Fischbach M."/>
            <person name="Godfrey P."/>
            <person name="Ward D."/>
            <person name="Young S."/>
            <person name="Zeng Q."/>
            <person name="Koehrsen M."/>
            <person name="Alvarado L."/>
            <person name="Berlin A.M."/>
            <person name="Bochicchio J."/>
            <person name="Borenstein D."/>
            <person name="Chapman S.B."/>
            <person name="Chen Z."/>
            <person name="Engels R."/>
            <person name="Freedman E."/>
            <person name="Gellesch M."/>
            <person name="Goldberg J."/>
            <person name="Griggs A."/>
            <person name="Gujja S."/>
            <person name="Heilman E.R."/>
            <person name="Heiman D.I."/>
            <person name="Hepburn T.A."/>
            <person name="Howarth C."/>
            <person name="Jen D."/>
            <person name="Larson L."/>
            <person name="Lewis B."/>
            <person name="Mehta T."/>
            <person name="Park D."/>
            <person name="Pearson M."/>
            <person name="Richards J."/>
            <person name="Roberts A."/>
            <person name="Saif S."/>
            <person name="Shea T.D."/>
            <person name="Shenoy N."/>
            <person name="Sisk P."/>
            <person name="Stolte C."/>
            <person name="Sykes S.N."/>
            <person name="Thomson T."/>
            <person name="Walk T."/>
            <person name="White J."/>
            <person name="Yandava C."/>
            <person name="Straight P."/>
            <person name="Clardy J."/>
            <person name="Hung D."/>
            <person name="Kolter R."/>
            <person name="Mekalanos J."/>
            <person name="Walker S."/>
            <person name="Walsh C.T."/>
            <person name="Wieland-Brown L.C."/>
            <person name="Haas B."/>
            <person name="Nusbaum C."/>
            <person name="Birren B."/>
        </authorList>
    </citation>
    <scope>NUCLEOTIDE SEQUENCE [LARGE SCALE GENOMIC DNA]</scope>
    <source>
        <strain evidence="3">ATCC 29083</strain>
    </source>
</reference>
<dbReference type="AlphaFoldDB" id="B5HRT8"/>